<feature type="region of interest" description="Disordered" evidence="2">
    <location>
        <begin position="1"/>
        <end position="23"/>
    </location>
</feature>
<reference evidence="3 4" key="1">
    <citation type="submission" date="2015-04" db="EMBL/GenBank/DDBJ databases">
        <title>Complete genome sequence of Schizopora paradoxa KUC8140, a cosmopolitan wood degrader in East Asia.</title>
        <authorList>
            <consortium name="DOE Joint Genome Institute"/>
            <person name="Min B."/>
            <person name="Park H."/>
            <person name="Jang Y."/>
            <person name="Kim J.-J."/>
            <person name="Kim K.H."/>
            <person name="Pangilinan J."/>
            <person name="Lipzen A."/>
            <person name="Riley R."/>
            <person name="Grigoriev I.V."/>
            <person name="Spatafora J.W."/>
            <person name="Choi I.-G."/>
        </authorList>
    </citation>
    <scope>NUCLEOTIDE SEQUENCE [LARGE SCALE GENOMIC DNA]</scope>
    <source>
        <strain evidence="3 4">KUC8140</strain>
    </source>
</reference>
<keyword evidence="1" id="KW-0175">Coiled coil</keyword>
<dbReference type="AlphaFoldDB" id="A0A0H2R3I1"/>
<sequence>METASIRNQESTSVLVGAANSEPPGETLVSLVGDVSVFHPVPTSKPTPSVSEGSFDYSKYPQDFPQLITRLKEKIHDLRNNVDSTRRAFQIVEVTVEKMELKAEQHEELMKETHEIRKDFEDELRDSVAVAIQAHDTIGDFLTIIVPYLENEQQEESRKLELIQNYRETVSRGKEMATSSHRTFSQAKEKITTMKIKCSDFTKEAVAELKSAMEKLQGEMDRTIERYLFEKRVSQGFLSLVQARSSKKSLRKTMANKINEHHDKIDRINGQNVTVATNAEHLISHVLKFAVIWALIENNVTKIEQKLTVLPQNNQVFYQRLSRLPGQYAGLMEALDMYQAALSEGVEESSVALPPSLSTGFFSNLLSKFIRNWRTVPGGQT</sequence>
<evidence type="ECO:0000313" key="4">
    <source>
        <dbReference type="Proteomes" id="UP000053477"/>
    </source>
</evidence>
<dbReference type="InParanoid" id="A0A0H2R3I1"/>
<evidence type="ECO:0000256" key="2">
    <source>
        <dbReference type="SAM" id="MobiDB-lite"/>
    </source>
</evidence>
<proteinExistence type="predicted"/>
<keyword evidence="4" id="KW-1185">Reference proteome</keyword>
<name>A0A0H2R3I1_9AGAM</name>
<dbReference type="Proteomes" id="UP000053477">
    <property type="component" value="Unassembled WGS sequence"/>
</dbReference>
<gene>
    <name evidence="3" type="ORF">SCHPADRAFT_946121</name>
</gene>
<feature type="compositionally biased region" description="Polar residues" evidence="2">
    <location>
        <begin position="1"/>
        <end position="14"/>
    </location>
</feature>
<accession>A0A0H2R3I1</accession>
<evidence type="ECO:0000256" key="1">
    <source>
        <dbReference type="SAM" id="Coils"/>
    </source>
</evidence>
<organism evidence="3 4">
    <name type="scientific">Schizopora paradoxa</name>
    <dbReference type="NCBI Taxonomy" id="27342"/>
    <lineage>
        <taxon>Eukaryota</taxon>
        <taxon>Fungi</taxon>
        <taxon>Dikarya</taxon>
        <taxon>Basidiomycota</taxon>
        <taxon>Agaricomycotina</taxon>
        <taxon>Agaricomycetes</taxon>
        <taxon>Hymenochaetales</taxon>
        <taxon>Schizoporaceae</taxon>
        <taxon>Schizopora</taxon>
    </lineage>
</organism>
<protein>
    <submittedName>
        <fullName evidence="3">Uncharacterized protein</fullName>
    </submittedName>
</protein>
<feature type="coiled-coil region" evidence="1">
    <location>
        <begin position="199"/>
        <end position="226"/>
    </location>
</feature>
<evidence type="ECO:0000313" key="3">
    <source>
        <dbReference type="EMBL" id="KLO06384.1"/>
    </source>
</evidence>
<feature type="coiled-coil region" evidence="1">
    <location>
        <begin position="68"/>
        <end position="123"/>
    </location>
</feature>
<dbReference type="EMBL" id="KQ086211">
    <property type="protein sequence ID" value="KLO06384.1"/>
    <property type="molecule type" value="Genomic_DNA"/>
</dbReference>